<feature type="region of interest" description="Disordered" evidence="1">
    <location>
        <begin position="148"/>
        <end position="175"/>
    </location>
</feature>
<name>A0A6A6WT34_9PLEO</name>
<organism evidence="3 4">
    <name type="scientific">Melanomma pulvis-pyrius CBS 109.77</name>
    <dbReference type="NCBI Taxonomy" id="1314802"/>
    <lineage>
        <taxon>Eukaryota</taxon>
        <taxon>Fungi</taxon>
        <taxon>Dikarya</taxon>
        <taxon>Ascomycota</taxon>
        <taxon>Pezizomycotina</taxon>
        <taxon>Dothideomycetes</taxon>
        <taxon>Pleosporomycetidae</taxon>
        <taxon>Pleosporales</taxon>
        <taxon>Melanommataceae</taxon>
        <taxon>Melanomma</taxon>
    </lineage>
</organism>
<dbReference type="OrthoDB" id="5238236at2759"/>
<feature type="domain" description="DUF6604" evidence="2">
    <location>
        <begin position="6"/>
        <end position="248"/>
    </location>
</feature>
<proteinExistence type="predicted"/>
<dbReference type="PANTHER" id="PTHR38795:SF1">
    <property type="entry name" value="DUF6604 DOMAIN-CONTAINING PROTEIN"/>
    <property type="match status" value="1"/>
</dbReference>
<dbReference type="PANTHER" id="PTHR38795">
    <property type="entry name" value="DUF6604 DOMAIN-CONTAINING PROTEIN"/>
    <property type="match status" value="1"/>
</dbReference>
<dbReference type="InterPro" id="IPR046539">
    <property type="entry name" value="DUF6604"/>
</dbReference>
<accession>A0A6A6WT34</accession>
<keyword evidence="4" id="KW-1185">Reference proteome</keyword>
<reference evidence="3" key="1">
    <citation type="journal article" date="2020" name="Stud. Mycol.">
        <title>101 Dothideomycetes genomes: a test case for predicting lifestyles and emergence of pathogens.</title>
        <authorList>
            <person name="Haridas S."/>
            <person name="Albert R."/>
            <person name="Binder M."/>
            <person name="Bloem J."/>
            <person name="Labutti K."/>
            <person name="Salamov A."/>
            <person name="Andreopoulos B."/>
            <person name="Baker S."/>
            <person name="Barry K."/>
            <person name="Bills G."/>
            <person name="Bluhm B."/>
            <person name="Cannon C."/>
            <person name="Castanera R."/>
            <person name="Culley D."/>
            <person name="Daum C."/>
            <person name="Ezra D."/>
            <person name="Gonzalez J."/>
            <person name="Henrissat B."/>
            <person name="Kuo A."/>
            <person name="Liang C."/>
            <person name="Lipzen A."/>
            <person name="Lutzoni F."/>
            <person name="Magnuson J."/>
            <person name="Mondo S."/>
            <person name="Nolan M."/>
            <person name="Ohm R."/>
            <person name="Pangilinan J."/>
            <person name="Park H.-J."/>
            <person name="Ramirez L."/>
            <person name="Alfaro M."/>
            <person name="Sun H."/>
            <person name="Tritt A."/>
            <person name="Yoshinaga Y."/>
            <person name="Zwiers L.-H."/>
            <person name="Turgeon B."/>
            <person name="Goodwin S."/>
            <person name="Spatafora J."/>
            <person name="Crous P."/>
            <person name="Grigoriev I."/>
        </authorList>
    </citation>
    <scope>NUCLEOTIDE SEQUENCE</scope>
    <source>
        <strain evidence="3">CBS 109.77</strain>
    </source>
</reference>
<dbReference type="Pfam" id="PF20253">
    <property type="entry name" value="DUF6604"/>
    <property type="match status" value="1"/>
</dbReference>
<dbReference type="EMBL" id="MU002358">
    <property type="protein sequence ID" value="KAF2787123.1"/>
    <property type="molecule type" value="Genomic_DNA"/>
</dbReference>
<protein>
    <recommendedName>
        <fullName evidence="2">DUF6604 domain-containing protein</fullName>
    </recommendedName>
</protein>
<gene>
    <name evidence="3" type="ORF">K505DRAFT_343215</name>
</gene>
<sequence length="263" mass="29934">MKTYDQYKRDSKIYTGWLIRTAREAGYSGSIDYNIEGNITTKTISDLSQWIGNQRDITAILPRPVWYAFKRTVKLRKRYAEWHAKEKPEETMANAGHSWFINILEQSAINFWGSVQLQPVANQGGDQVISGTAPLSVFNSFSRLLDEEEPDDSDLEVEPLNKNIPNESRKASDPVADQPKAILEQELEQELEQGLDLERLYYMQDVLDCLDYVEQIFPGEDHERPNIPVTTFITNAAIELVKEGEENVLGHGSPINSSDLVNK</sequence>
<evidence type="ECO:0000259" key="2">
    <source>
        <dbReference type="Pfam" id="PF20253"/>
    </source>
</evidence>
<dbReference type="Proteomes" id="UP000799757">
    <property type="component" value="Unassembled WGS sequence"/>
</dbReference>
<evidence type="ECO:0000256" key="1">
    <source>
        <dbReference type="SAM" id="MobiDB-lite"/>
    </source>
</evidence>
<dbReference type="AlphaFoldDB" id="A0A6A6WT34"/>
<feature type="compositionally biased region" description="Acidic residues" evidence="1">
    <location>
        <begin position="148"/>
        <end position="157"/>
    </location>
</feature>
<evidence type="ECO:0000313" key="4">
    <source>
        <dbReference type="Proteomes" id="UP000799757"/>
    </source>
</evidence>
<evidence type="ECO:0000313" key="3">
    <source>
        <dbReference type="EMBL" id="KAF2787123.1"/>
    </source>
</evidence>